<dbReference type="PANTHER" id="PTHR42849">
    <property type="entry name" value="N-ACETYLNEURAMINATE LYASE"/>
    <property type="match status" value="1"/>
</dbReference>
<organism evidence="5 6">
    <name type="scientific">Aeromicrobium piscarium</name>
    <dbReference type="NCBI Taxonomy" id="2590901"/>
    <lineage>
        <taxon>Bacteria</taxon>
        <taxon>Bacillati</taxon>
        <taxon>Actinomycetota</taxon>
        <taxon>Actinomycetes</taxon>
        <taxon>Propionibacteriales</taxon>
        <taxon>Nocardioidaceae</taxon>
        <taxon>Aeromicrobium</taxon>
    </lineage>
</organism>
<dbReference type="InterPro" id="IPR013785">
    <property type="entry name" value="Aldolase_TIM"/>
</dbReference>
<dbReference type="Proteomes" id="UP000316988">
    <property type="component" value="Unassembled WGS sequence"/>
</dbReference>
<comment type="similarity">
    <text evidence="2">Belongs to the DapA family.</text>
</comment>
<dbReference type="PANTHER" id="PTHR42849:SF1">
    <property type="entry name" value="N-ACETYLNEURAMINATE LYASE"/>
    <property type="match status" value="1"/>
</dbReference>
<dbReference type="Gene3D" id="3.20.20.70">
    <property type="entry name" value="Aldolase class I"/>
    <property type="match status" value="1"/>
</dbReference>
<reference evidence="5 6" key="1">
    <citation type="submission" date="2019-07" db="EMBL/GenBank/DDBJ databases">
        <authorList>
            <person name="Zhao L.H."/>
        </authorList>
    </citation>
    <scope>NUCLEOTIDE SEQUENCE [LARGE SCALE GENOMIC DNA]</scope>
    <source>
        <strain evidence="5 6">Co35</strain>
    </source>
</reference>
<dbReference type="SUPFAM" id="SSF51569">
    <property type="entry name" value="Aldolase"/>
    <property type="match status" value="1"/>
</dbReference>
<keyword evidence="1 2" id="KW-0456">Lyase</keyword>
<dbReference type="GO" id="GO:0008747">
    <property type="term" value="F:N-acetylneuraminate lyase activity"/>
    <property type="evidence" value="ECO:0007669"/>
    <property type="project" value="TreeGrafter"/>
</dbReference>
<evidence type="ECO:0000313" key="6">
    <source>
        <dbReference type="Proteomes" id="UP000316988"/>
    </source>
</evidence>
<dbReference type="Pfam" id="PF00701">
    <property type="entry name" value="DHDPS"/>
    <property type="match status" value="1"/>
</dbReference>
<dbReference type="PIRSF" id="PIRSF001365">
    <property type="entry name" value="DHDPS"/>
    <property type="match status" value="1"/>
</dbReference>
<evidence type="ECO:0000313" key="5">
    <source>
        <dbReference type="EMBL" id="TSD58418.1"/>
    </source>
</evidence>
<gene>
    <name evidence="5" type="ORF">FNM00_14565</name>
</gene>
<dbReference type="SMART" id="SM01130">
    <property type="entry name" value="DHDPS"/>
    <property type="match status" value="1"/>
</dbReference>
<dbReference type="GO" id="GO:0019262">
    <property type="term" value="P:N-acetylneuraminate catabolic process"/>
    <property type="evidence" value="ECO:0007669"/>
    <property type="project" value="TreeGrafter"/>
</dbReference>
<comment type="caution">
    <text evidence="5">The sequence shown here is derived from an EMBL/GenBank/DDBJ whole genome shotgun (WGS) entry which is preliminary data.</text>
</comment>
<dbReference type="OrthoDB" id="9778880at2"/>
<proteinExistence type="inferred from homology"/>
<accession>A0A554RWD8</accession>
<sequence>MPTTTPALAGVLPVLQTPFRPDGSIDAGELRREIDWAIGMGAHGLTIGMVSEVLRLATDEQEQLTEIVCEHGDRLGVPVVASCGAESIHTARRLARHAERAGARAVMAIPPLSVSLGEQQLYDYYATLIESTRLGVIVQDASGYVGQPLSIDLQAQLCRTYGERVYFKPEAAPLGPRVSALRDATDGQARIFEGTAGAALVDSYRRGAIGTMPGTETIWAIAALWRALEAGDFDTVYAVNGPLAGLVALQSGLDAFVAVEKHLLVRQGVFSSTTTRGPEGFTLDPETRAEVDVLFDQLARATGRESIPRLETSAANEENRGMDVPSTATR</sequence>
<dbReference type="CDD" id="cd00408">
    <property type="entry name" value="DHDPS-like"/>
    <property type="match status" value="1"/>
</dbReference>
<dbReference type="RefSeq" id="WP_143914279.1">
    <property type="nucleotide sequence ID" value="NZ_VLNT01000014.1"/>
</dbReference>
<evidence type="ECO:0000256" key="3">
    <source>
        <dbReference type="PIRSR" id="PIRSR001365-2"/>
    </source>
</evidence>
<protein>
    <submittedName>
        <fullName evidence="5">Dihydrodipicolinate synthase family protein</fullName>
    </submittedName>
</protein>
<name>A0A554RWD8_9ACTN</name>
<dbReference type="AlphaFoldDB" id="A0A554RWD8"/>
<evidence type="ECO:0000256" key="4">
    <source>
        <dbReference type="SAM" id="MobiDB-lite"/>
    </source>
</evidence>
<feature type="binding site" evidence="3">
    <location>
        <position position="212"/>
    </location>
    <ligand>
        <name>pyruvate</name>
        <dbReference type="ChEBI" id="CHEBI:15361"/>
    </ligand>
</feature>
<dbReference type="EMBL" id="VLNT01000014">
    <property type="protein sequence ID" value="TSD58418.1"/>
    <property type="molecule type" value="Genomic_DNA"/>
</dbReference>
<feature type="region of interest" description="Disordered" evidence="4">
    <location>
        <begin position="306"/>
        <end position="330"/>
    </location>
</feature>
<keyword evidence="6" id="KW-1185">Reference proteome</keyword>
<evidence type="ECO:0000256" key="1">
    <source>
        <dbReference type="ARBA" id="ARBA00023239"/>
    </source>
</evidence>
<evidence type="ECO:0000256" key="2">
    <source>
        <dbReference type="PIRNR" id="PIRNR001365"/>
    </source>
</evidence>
<dbReference type="GO" id="GO:0005829">
    <property type="term" value="C:cytosol"/>
    <property type="evidence" value="ECO:0007669"/>
    <property type="project" value="TreeGrafter"/>
</dbReference>
<dbReference type="InterPro" id="IPR002220">
    <property type="entry name" value="DapA-like"/>
</dbReference>